<comment type="caution">
    <text evidence="1">The sequence shown here is derived from an EMBL/GenBank/DDBJ whole genome shotgun (WGS) entry which is preliminary data.</text>
</comment>
<dbReference type="Pfam" id="PF13374">
    <property type="entry name" value="TPR_10"/>
    <property type="match status" value="1"/>
</dbReference>
<dbReference type="Gene3D" id="1.25.40.10">
    <property type="entry name" value="Tetratricopeptide repeat domain"/>
    <property type="match status" value="2"/>
</dbReference>
<dbReference type="InterPro" id="IPR006597">
    <property type="entry name" value="Sel1-like"/>
</dbReference>
<dbReference type="RefSeq" id="WP_196152155.1">
    <property type="nucleotide sequence ID" value="NZ_JADMLG010000012.1"/>
</dbReference>
<evidence type="ECO:0000313" key="1">
    <source>
        <dbReference type="EMBL" id="MBH0779850.1"/>
    </source>
</evidence>
<keyword evidence="2" id="KW-1185">Reference proteome</keyword>
<proteinExistence type="predicted"/>
<sequence>MSGSTFNAVDVGGDLTAITAVVNPAVTPPPPPLIELIEVIGSDGGLPAVADLDCYQLGATPSEFGAPGRSGSDDPYVRRTHNDVDERLASALRRERLVLLVGQSKAGKTRSLFEAVRLELPDARILVPNPDSLPHLANCDEFVGSEEPIVIWLENLDRFLVRRRPLTLGLLNRLTARRARTVVAATMRSEARDRLSAGGEDLAYEIRSVLDRAVAIELAPTSDDSFEHAAAMIAYPMLSLGRHGLAEILAGAPEQLRRYDVARFGNPALHAVLQVAIDWARIGHPRPVPEDLLIELTMRTIEDQRPELDVTVEQVREAIGVARLPTRDAGSVAALVTHRLPDRSRAYRPFDYLVAADDGAVRHHSHRDIPPDFWDGATRDADSNTLLSVGITARSRENRDASEALVRRAAEMGAGDAMSLLGLFLHERGSEAEAGIWYRRAADAGDVDAMGWLGSALYRRGAEVEAEAWYRRAAEAGDIRAMALLGISLQEHGDDAEAETWLRRAAEGDHSSAMRLLGSLLRERGDDAEAEIWLRRAALAGSTRAMDLLGILSQERGEDAEAEAWYRRAVAAGSTRAMNLLGILSQERGEDAEAEAWYRRAAEAGDIRAMALLGILLQERGDEAGAEAFYRKGIGMGDTNAMALLGSFLHDRGDKEQAEIWYRRGVEAGDTDATRWLGMVLQNRGAVVEAESLYRRAAASGDTDAMALLGTLLRDRGDAPEADEWFRLAAGARPADFGATEEESDRGPAR</sequence>
<dbReference type="PANTHER" id="PTHR11102:SF160">
    <property type="entry name" value="ERAD-ASSOCIATED E3 UBIQUITIN-PROTEIN LIGASE COMPONENT HRD3"/>
    <property type="match status" value="1"/>
</dbReference>
<dbReference type="InterPro" id="IPR011990">
    <property type="entry name" value="TPR-like_helical_dom_sf"/>
</dbReference>
<organism evidence="1 2">
    <name type="scientific">Nocardia bovistercoris</name>
    <dbReference type="NCBI Taxonomy" id="2785916"/>
    <lineage>
        <taxon>Bacteria</taxon>
        <taxon>Bacillati</taxon>
        <taxon>Actinomycetota</taxon>
        <taxon>Actinomycetes</taxon>
        <taxon>Mycobacteriales</taxon>
        <taxon>Nocardiaceae</taxon>
        <taxon>Nocardia</taxon>
    </lineage>
</organism>
<evidence type="ECO:0000313" key="2">
    <source>
        <dbReference type="Proteomes" id="UP000655751"/>
    </source>
</evidence>
<dbReference type="SMART" id="SM00671">
    <property type="entry name" value="SEL1"/>
    <property type="match status" value="10"/>
</dbReference>
<protein>
    <submittedName>
        <fullName evidence="1">Tetratricopeptide repeat protein</fullName>
    </submittedName>
</protein>
<dbReference type="AlphaFoldDB" id="A0A931IGC1"/>
<dbReference type="SUPFAM" id="SSF81901">
    <property type="entry name" value="HCP-like"/>
    <property type="match status" value="1"/>
</dbReference>
<dbReference type="InterPro" id="IPR050767">
    <property type="entry name" value="Sel1_AlgK"/>
</dbReference>
<name>A0A931IGC1_9NOCA</name>
<dbReference type="Proteomes" id="UP000655751">
    <property type="component" value="Unassembled WGS sequence"/>
</dbReference>
<dbReference type="Pfam" id="PF08238">
    <property type="entry name" value="Sel1"/>
    <property type="match status" value="3"/>
</dbReference>
<accession>A0A931IGC1</accession>
<gene>
    <name evidence="1" type="ORF">IT779_26610</name>
</gene>
<dbReference type="EMBL" id="JADMLG010000012">
    <property type="protein sequence ID" value="MBH0779850.1"/>
    <property type="molecule type" value="Genomic_DNA"/>
</dbReference>
<reference evidence="1" key="1">
    <citation type="submission" date="2020-11" db="EMBL/GenBank/DDBJ databases">
        <title>Nocardia NEAU-351.nov., a novel actinomycete isolated from the cow dung.</title>
        <authorList>
            <person name="Zhang X."/>
        </authorList>
    </citation>
    <scope>NUCLEOTIDE SEQUENCE</scope>
    <source>
        <strain evidence="1">NEAU-351</strain>
    </source>
</reference>
<dbReference type="PANTHER" id="PTHR11102">
    <property type="entry name" value="SEL-1-LIKE PROTEIN"/>
    <property type="match status" value="1"/>
</dbReference>
<dbReference type="Pfam" id="PF13432">
    <property type="entry name" value="TPR_16"/>
    <property type="match status" value="2"/>
</dbReference>